<feature type="compositionally biased region" description="Acidic residues" evidence="1">
    <location>
        <begin position="97"/>
        <end position="108"/>
    </location>
</feature>
<evidence type="ECO:0000256" key="1">
    <source>
        <dbReference type="SAM" id="MobiDB-lite"/>
    </source>
</evidence>
<reference evidence="3" key="2">
    <citation type="journal article" date="2008" name="Nucleic Acids Res.">
        <title>The rice annotation project database (RAP-DB): 2008 update.</title>
        <authorList>
            <consortium name="The rice annotation project (RAP)"/>
        </authorList>
    </citation>
    <scope>GENOME REANNOTATION</scope>
    <source>
        <strain evidence="3">cv. Nipponbare</strain>
    </source>
</reference>
<sequence>MATAARVAVGLEILGILEGIWRGPRGEDVGATARPDSLHSSRGSYEVVAAALRARSGAPVGMMAFPMIRCTREGEVKRYDGEHSSTTNGNASFPVADDGEEGEEDEMELSALVPWQWSGE</sequence>
<evidence type="ECO:0000313" key="3">
    <source>
        <dbReference type="Proteomes" id="UP000000763"/>
    </source>
</evidence>
<proteinExistence type="predicted"/>
<dbReference type="AlphaFoldDB" id="Q6K2U5"/>
<dbReference type="EMBL" id="AP005746">
    <property type="protein sequence ID" value="BAD20042.1"/>
    <property type="molecule type" value="Genomic_DNA"/>
</dbReference>
<feature type="region of interest" description="Disordered" evidence="1">
    <location>
        <begin position="79"/>
        <end position="120"/>
    </location>
</feature>
<accession>Q6K2U5</accession>
<gene>
    <name evidence="2" type="primary">OSJNBa0018I03.35</name>
</gene>
<evidence type="ECO:0000313" key="2">
    <source>
        <dbReference type="EMBL" id="BAD20042.1"/>
    </source>
</evidence>
<protein>
    <submittedName>
        <fullName evidence="2">Uncharacterized protein</fullName>
    </submittedName>
</protein>
<organism evidence="2 3">
    <name type="scientific">Oryza sativa subsp. japonica</name>
    <name type="common">Rice</name>
    <dbReference type="NCBI Taxonomy" id="39947"/>
    <lineage>
        <taxon>Eukaryota</taxon>
        <taxon>Viridiplantae</taxon>
        <taxon>Streptophyta</taxon>
        <taxon>Embryophyta</taxon>
        <taxon>Tracheophyta</taxon>
        <taxon>Spermatophyta</taxon>
        <taxon>Magnoliopsida</taxon>
        <taxon>Liliopsida</taxon>
        <taxon>Poales</taxon>
        <taxon>Poaceae</taxon>
        <taxon>BOP clade</taxon>
        <taxon>Oryzoideae</taxon>
        <taxon>Oryzeae</taxon>
        <taxon>Oryzinae</taxon>
        <taxon>Oryza</taxon>
        <taxon>Oryza sativa</taxon>
    </lineage>
</organism>
<dbReference type="Proteomes" id="UP000000763">
    <property type="component" value="Chromosome 9"/>
</dbReference>
<name>Q6K2U5_ORYSJ</name>
<reference evidence="3" key="1">
    <citation type="journal article" date="2005" name="Nature">
        <title>The map-based sequence of the rice genome.</title>
        <authorList>
            <consortium name="International rice genome sequencing project (IRGSP)"/>
            <person name="Matsumoto T."/>
            <person name="Wu J."/>
            <person name="Kanamori H."/>
            <person name="Katayose Y."/>
            <person name="Fujisawa M."/>
            <person name="Namiki N."/>
            <person name="Mizuno H."/>
            <person name="Yamamoto K."/>
            <person name="Antonio B.A."/>
            <person name="Baba T."/>
            <person name="Sakata K."/>
            <person name="Nagamura Y."/>
            <person name="Aoki H."/>
            <person name="Arikawa K."/>
            <person name="Arita K."/>
            <person name="Bito T."/>
            <person name="Chiden Y."/>
            <person name="Fujitsuka N."/>
            <person name="Fukunaka R."/>
            <person name="Hamada M."/>
            <person name="Harada C."/>
            <person name="Hayashi A."/>
            <person name="Hijishita S."/>
            <person name="Honda M."/>
            <person name="Hosokawa S."/>
            <person name="Ichikawa Y."/>
            <person name="Idonuma A."/>
            <person name="Iijima M."/>
            <person name="Ikeda M."/>
            <person name="Ikeno M."/>
            <person name="Ito K."/>
            <person name="Ito S."/>
            <person name="Ito T."/>
            <person name="Ito Y."/>
            <person name="Ito Y."/>
            <person name="Iwabuchi A."/>
            <person name="Kamiya K."/>
            <person name="Karasawa W."/>
            <person name="Kurita K."/>
            <person name="Katagiri S."/>
            <person name="Kikuta A."/>
            <person name="Kobayashi H."/>
            <person name="Kobayashi N."/>
            <person name="Machita K."/>
            <person name="Maehara T."/>
            <person name="Masukawa M."/>
            <person name="Mizubayashi T."/>
            <person name="Mukai Y."/>
            <person name="Nagasaki H."/>
            <person name="Nagata Y."/>
            <person name="Naito S."/>
            <person name="Nakashima M."/>
            <person name="Nakama Y."/>
            <person name="Nakamichi Y."/>
            <person name="Nakamura M."/>
            <person name="Meguro A."/>
            <person name="Negishi M."/>
            <person name="Ohta I."/>
            <person name="Ohta T."/>
            <person name="Okamoto M."/>
            <person name="Ono N."/>
            <person name="Saji S."/>
            <person name="Sakaguchi M."/>
            <person name="Sakai K."/>
            <person name="Shibata M."/>
            <person name="Shimokawa T."/>
            <person name="Song J."/>
            <person name="Takazaki Y."/>
            <person name="Terasawa K."/>
            <person name="Tsugane M."/>
            <person name="Tsuji K."/>
            <person name="Ueda S."/>
            <person name="Waki K."/>
            <person name="Yamagata H."/>
            <person name="Yamamoto M."/>
            <person name="Yamamoto S."/>
            <person name="Yamane H."/>
            <person name="Yoshiki S."/>
            <person name="Yoshihara R."/>
            <person name="Yukawa K."/>
            <person name="Zhong H."/>
            <person name="Yano M."/>
            <person name="Yuan Q."/>
            <person name="Ouyang S."/>
            <person name="Liu J."/>
            <person name="Jones K.M."/>
            <person name="Gansberger K."/>
            <person name="Moffat K."/>
            <person name="Hill J."/>
            <person name="Bera J."/>
            <person name="Fadrosh D."/>
            <person name="Jin S."/>
            <person name="Johri S."/>
            <person name="Kim M."/>
            <person name="Overton L."/>
            <person name="Reardon M."/>
            <person name="Tsitrin T."/>
            <person name="Vuong H."/>
            <person name="Weaver B."/>
            <person name="Ciecko A."/>
            <person name="Tallon L."/>
            <person name="Jackson J."/>
            <person name="Pai G."/>
            <person name="Aken S.V."/>
            <person name="Utterback T."/>
            <person name="Reidmuller S."/>
            <person name="Feldblyum T."/>
            <person name="Hsiao J."/>
            <person name="Zismann V."/>
            <person name="Iobst S."/>
            <person name="de Vazeille A.R."/>
            <person name="Buell C.R."/>
            <person name="Ying K."/>
            <person name="Li Y."/>
            <person name="Lu T."/>
            <person name="Huang Y."/>
            <person name="Zhao Q."/>
            <person name="Feng Q."/>
            <person name="Zhang L."/>
            <person name="Zhu J."/>
            <person name="Weng Q."/>
            <person name="Mu J."/>
            <person name="Lu Y."/>
            <person name="Fan D."/>
            <person name="Liu Y."/>
            <person name="Guan J."/>
            <person name="Zhang Y."/>
            <person name="Yu S."/>
            <person name="Liu X."/>
            <person name="Zhang Y."/>
            <person name="Hong G."/>
            <person name="Han B."/>
            <person name="Choisne N."/>
            <person name="Demange N."/>
            <person name="Orjeda G."/>
            <person name="Samain S."/>
            <person name="Cattolico L."/>
            <person name="Pelletier E."/>
            <person name="Couloux A."/>
            <person name="Segurens B."/>
            <person name="Wincker P."/>
            <person name="D'Hont A."/>
            <person name="Scarpelli C."/>
            <person name="Weissenbach J."/>
            <person name="Salanoubat M."/>
            <person name="Quetier F."/>
            <person name="Yu Y."/>
            <person name="Kim H.R."/>
            <person name="Rambo T."/>
            <person name="Currie J."/>
            <person name="Collura K."/>
            <person name="Luo M."/>
            <person name="Yang T."/>
            <person name="Ammiraju J.S.S."/>
            <person name="Engler F."/>
            <person name="Soderlund C."/>
            <person name="Wing R.A."/>
            <person name="Palmer L.E."/>
            <person name="de la Bastide M."/>
            <person name="Spiegel L."/>
            <person name="Nascimento L."/>
            <person name="Zutavern T."/>
            <person name="O'Shaughnessy A."/>
            <person name="Dike S."/>
            <person name="Dedhia N."/>
            <person name="Preston R."/>
            <person name="Balija V."/>
            <person name="McCombie W.R."/>
            <person name="Chow T."/>
            <person name="Chen H."/>
            <person name="Chung M."/>
            <person name="Chen C."/>
            <person name="Shaw J."/>
            <person name="Wu H."/>
            <person name="Hsiao K."/>
            <person name="Chao Y."/>
            <person name="Chu M."/>
            <person name="Cheng C."/>
            <person name="Hour A."/>
            <person name="Lee P."/>
            <person name="Lin S."/>
            <person name="Lin Y."/>
            <person name="Liou J."/>
            <person name="Liu S."/>
            <person name="Hsing Y."/>
            <person name="Raghuvanshi S."/>
            <person name="Mohanty A."/>
            <person name="Bharti A.K."/>
            <person name="Gaur A."/>
            <person name="Gupta V."/>
            <person name="Kumar D."/>
            <person name="Ravi V."/>
            <person name="Vij S."/>
            <person name="Kapur A."/>
            <person name="Khurana P."/>
            <person name="Khurana P."/>
            <person name="Khurana J.P."/>
            <person name="Tyagi A.K."/>
            <person name="Gaikwad K."/>
            <person name="Singh A."/>
            <person name="Dalal V."/>
            <person name="Srivastava S."/>
            <person name="Dixit A."/>
            <person name="Pal A.K."/>
            <person name="Ghazi I.A."/>
            <person name="Yadav M."/>
            <person name="Pandit A."/>
            <person name="Bhargava A."/>
            <person name="Sureshbabu K."/>
            <person name="Batra K."/>
            <person name="Sharma T.R."/>
            <person name="Mohapatra T."/>
            <person name="Singh N.K."/>
            <person name="Messing J."/>
            <person name="Nelson A.B."/>
            <person name="Fuks G."/>
            <person name="Kavchok S."/>
            <person name="Keizer G."/>
            <person name="Linton E."/>
            <person name="Llaca V."/>
            <person name="Song R."/>
            <person name="Tanyolac B."/>
            <person name="Young S."/>
            <person name="Ho-Il K."/>
            <person name="Hahn J.H."/>
            <person name="Sangsakoo G."/>
            <person name="Vanavichit A."/>
            <person name="de Mattos Luiz.A.T."/>
            <person name="Zimmer P.D."/>
            <person name="Malone G."/>
            <person name="Dellagostin O."/>
            <person name="de Oliveira A.C."/>
            <person name="Bevan M."/>
            <person name="Bancroft I."/>
            <person name="Minx P."/>
            <person name="Cordum H."/>
            <person name="Wilson R."/>
            <person name="Cheng Z."/>
            <person name="Jin W."/>
            <person name="Jiang J."/>
            <person name="Leong S.A."/>
            <person name="Iwama H."/>
            <person name="Gojobori T."/>
            <person name="Itoh T."/>
            <person name="Niimura Y."/>
            <person name="Fujii Y."/>
            <person name="Habara T."/>
            <person name="Sakai H."/>
            <person name="Sato Y."/>
            <person name="Wilson G."/>
            <person name="Kumar K."/>
            <person name="McCouch S."/>
            <person name="Juretic N."/>
            <person name="Hoen D."/>
            <person name="Wright S."/>
            <person name="Bruskiewich R."/>
            <person name="Bureau T."/>
            <person name="Miyao A."/>
            <person name="Hirochika H."/>
            <person name="Nishikawa T."/>
            <person name="Kadowaki K."/>
            <person name="Sugiura M."/>
            <person name="Burr B."/>
            <person name="Sasaki T."/>
        </authorList>
    </citation>
    <scope>NUCLEOTIDE SEQUENCE [LARGE SCALE GENOMIC DNA]</scope>
    <source>
        <strain evidence="3">cv. Nipponbare</strain>
    </source>
</reference>